<dbReference type="STRING" id="650891.SAMN05216203_0570"/>
<evidence type="ECO:0000256" key="8">
    <source>
        <dbReference type="ARBA" id="ARBA00022840"/>
    </source>
</evidence>
<comment type="catalytic activity">
    <reaction evidence="10 11">
        <text>DNA(n) + a 2'-deoxyribonucleoside 5'-triphosphate = DNA(n+1) + diphosphate</text>
        <dbReference type="Rhea" id="RHEA:22508"/>
        <dbReference type="Rhea" id="RHEA-COMP:17339"/>
        <dbReference type="Rhea" id="RHEA-COMP:17340"/>
        <dbReference type="ChEBI" id="CHEBI:33019"/>
        <dbReference type="ChEBI" id="CHEBI:61560"/>
        <dbReference type="ChEBI" id="CHEBI:173112"/>
        <dbReference type="EC" id="2.7.7.7"/>
    </reaction>
</comment>
<dbReference type="InterPro" id="IPR021029">
    <property type="entry name" value="DNA_pol_III_tau_dom-5"/>
</dbReference>
<keyword evidence="8 11" id="KW-0067">ATP-binding</keyword>
<dbReference type="OrthoDB" id="9810148at2"/>
<evidence type="ECO:0000313" key="15">
    <source>
        <dbReference type="Proteomes" id="UP000198644"/>
    </source>
</evidence>
<evidence type="ECO:0000256" key="10">
    <source>
        <dbReference type="ARBA" id="ARBA00049244"/>
    </source>
</evidence>
<evidence type="ECO:0000259" key="13">
    <source>
        <dbReference type="SMART" id="SM00382"/>
    </source>
</evidence>
<dbReference type="NCBIfam" id="NF005942">
    <property type="entry name" value="PRK07994.1"/>
    <property type="match status" value="1"/>
</dbReference>
<dbReference type="FunFam" id="1.20.272.10:FF:000003">
    <property type="entry name" value="DNA polymerase III subunit gamma/tau"/>
    <property type="match status" value="1"/>
</dbReference>
<evidence type="ECO:0000256" key="4">
    <source>
        <dbReference type="ARBA" id="ARBA00022705"/>
    </source>
</evidence>
<feature type="compositionally biased region" description="Low complexity" evidence="12">
    <location>
        <begin position="457"/>
        <end position="468"/>
    </location>
</feature>
<feature type="region of interest" description="Disordered" evidence="12">
    <location>
        <begin position="457"/>
        <end position="566"/>
    </location>
</feature>
<evidence type="ECO:0000256" key="11">
    <source>
        <dbReference type="RuleBase" id="RU364063"/>
    </source>
</evidence>
<dbReference type="Gene3D" id="1.10.8.60">
    <property type="match status" value="1"/>
</dbReference>
<gene>
    <name evidence="11" type="primary">dnaX</name>
    <name evidence="14" type="ORF">SAMN05216203_0570</name>
</gene>
<evidence type="ECO:0000256" key="3">
    <source>
        <dbReference type="ARBA" id="ARBA00022695"/>
    </source>
</evidence>
<evidence type="ECO:0000256" key="7">
    <source>
        <dbReference type="ARBA" id="ARBA00022833"/>
    </source>
</evidence>
<protein>
    <recommendedName>
        <fullName evidence="11">DNA polymerase III subunit gamma/tau</fullName>
        <ecNumber evidence="11">2.7.7.7</ecNumber>
    </recommendedName>
</protein>
<dbReference type="NCBIfam" id="NF004046">
    <property type="entry name" value="PRK05563.1"/>
    <property type="match status" value="1"/>
</dbReference>
<keyword evidence="3 11" id="KW-0548">Nucleotidyltransferase</keyword>
<dbReference type="SMART" id="SM00382">
    <property type="entry name" value="AAA"/>
    <property type="match status" value="1"/>
</dbReference>
<feature type="compositionally biased region" description="Basic and acidic residues" evidence="12">
    <location>
        <begin position="513"/>
        <end position="523"/>
    </location>
</feature>
<feature type="compositionally biased region" description="Low complexity" evidence="12">
    <location>
        <begin position="418"/>
        <end position="430"/>
    </location>
</feature>
<dbReference type="InterPro" id="IPR050238">
    <property type="entry name" value="DNA_Rep/Repair_Clamp_Loader"/>
</dbReference>
<dbReference type="GO" id="GO:0006261">
    <property type="term" value="P:DNA-templated DNA replication"/>
    <property type="evidence" value="ECO:0007669"/>
    <property type="project" value="TreeGrafter"/>
</dbReference>
<dbReference type="PANTHER" id="PTHR11669">
    <property type="entry name" value="REPLICATION FACTOR C / DNA POLYMERASE III GAMMA-TAU SUBUNIT"/>
    <property type="match status" value="1"/>
</dbReference>
<dbReference type="AlphaFoldDB" id="A0A1I6GX85"/>
<dbReference type="Gene3D" id="3.30.300.150">
    <property type="entry name" value="DNA polymerase III, tau subunit, domain V"/>
    <property type="match status" value="1"/>
</dbReference>
<accession>A0A1I6GX85</accession>
<dbReference type="InterPro" id="IPR038249">
    <property type="entry name" value="PolIII_tau_V_sf"/>
</dbReference>
<comment type="similarity">
    <text evidence="1 11">Belongs to the DnaX/STICHEL family.</text>
</comment>
<proteinExistence type="inferred from homology"/>
<feature type="compositionally biased region" description="Basic and acidic residues" evidence="12">
    <location>
        <begin position="379"/>
        <end position="388"/>
    </location>
</feature>
<dbReference type="GO" id="GO:0009360">
    <property type="term" value="C:DNA polymerase III complex"/>
    <property type="evidence" value="ECO:0007669"/>
    <property type="project" value="InterPro"/>
</dbReference>
<evidence type="ECO:0000256" key="12">
    <source>
        <dbReference type="SAM" id="MobiDB-lite"/>
    </source>
</evidence>
<evidence type="ECO:0000256" key="1">
    <source>
        <dbReference type="ARBA" id="ARBA00006360"/>
    </source>
</evidence>
<keyword evidence="15" id="KW-1185">Reference proteome</keyword>
<evidence type="ECO:0000256" key="9">
    <source>
        <dbReference type="ARBA" id="ARBA00022932"/>
    </source>
</evidence>
<dbReference type="InterPro" id="IPR012763">
    <property type="entry name" value="DNA_pol_III_sug/sutau_N"/>
</dbReference>
<keyword evidence="6 11" id="KW-0547">Nucleotide-binding</keyword>
<dbReference type="GO" id="GO:0005524">
    <property type="term" value="F:ATP binding"/>
    <property type="evidence" value="ECO:0007669"/>
    <property type="project" value="UniProtKB-KW"/>
</dbReference>
<comment type="function">
    <text evidence="11">DNA polymerase III is a complex, multichain enzyme responsible for most of the replicative synthesis in bacteria. This DNA polymerase also exhibits 3' to 5' exonuclease activity.</text>
</comment>
<dbReference type="InterPro" id="IPR008921">
    <property type="entry name" value="DNA_pol3_clamp-load_cplx_C"/>
</dbReference>
<dbReference type="Proteomes" id="UP000198644">
    <property type="component" value="Unassembled WGS sequence"/>
</dbReference>
<evidence type="ECO:0000313" key="14">
    <source>
        <dbReference type="EMBL" id="SFR46845.1"/>
    </source>
</evidence>
<dbReference type="CDD" id="cd18137">
    <property type="entry name" value="HLD_clamp_pol_III_gamma_tau"/>
    <property type="match status" value="1"/>
</dbReference>
<feature type="region of interest" description="Disordered" evidence="12">
    <location>
        <begin position="363"/>
        <end position="430"/>
    </location>
</feature>
<evidence type="ECO:0000256" key="6">
    <source>
        <dbReference type="ARBA" id="ARBA00022741"/>
    </source>
</evidence>
<feature type="domain" description="AAA+ ATPase" evidence="13">
    <location>
        <begin position="37"/>
        <end position="179"/>
    </location>
</feature>
<evidence type="ECO:0000256" key="5">
    <source>
        <dbReference type="ARBA" id="ARBA00022723"/>
    </source>
</evidence>
<dbReference type="SUPFAM" id="SSF52540">
    <property type="entry name" value="P-loop containing nucleoside triphosphate hydrolases"/>
    <property type="match status" value="1"/>
</dbReference>
<dbReference type="PANTHER" id="PTHR11669:SF0">
    <property type="entry name" value="PROTEIN STICHEL-LIKE 2"/>
    <property type="match status" value="1"/>
</dbReference>
<dbReference type="NCBIfam" id="TIGR02397">
    <property type="entry name" value="dnaX_nterm"/>
    <property type="match status" value="1"/>
</dbReference>
<keyword evidence="5" id="KW-0479">Metal-binding</keyword>
<keyword evidence="2 11" id="KW-0808">Transferase</keyword>
<keyword evidence="7" id="KW-0862">Zinc</keyword>
<dbReference type="Gene3D" id="1.20.272.10">
    <property type="match status" value="1"/>
</dbReference>
<dbReference type="GO" id="GO:0003677">
    <property type="term" value="F:DNA binding"/>
    <property type="evidence" value="ECO:0007669"/>
    <property type="project" value="InterPro"/>
</dbReference>
<name>A0A1I6GX85_9GAMM</name>
<dbReference type="InterPro" id="IPR045085">
    <property type="entry name" value="HLD_clamp_pol_III_gamma_tau"/>
</dbReference>
<sequence length="708" mass="77336">MSYQVLARKWRPRTFEDMVGQEHVLQALVHALEHNRLHHAYLFTGTRGVGKTTIGRLLARCLNCETGVTAKPCGECSSCREILDGRFVDLIEIDAASRTGVDDMRELTDNVQYAPTRGRYKVYLIDEVHMLTNQSFNAFLKTLEEPPEHVKFLLATTDPQKLPVTVLSRCLQFNLKRMTPEHIVGHLRFILGEESIPFEDPALWQLARAADGSMRDALSLTDQAIAFGNQKLAASDVSSMLGTIDQRDIEKLVDALVANNGPELLAEIGRISDFAPDFNAILADLLSLFHRVTMEQVVPGSVDNAMGDAHRVQALARELSGEDAQLFYQAALIGRKDLDITPDARMGFEMTLLRMLAFRPGVEHREPPATSTGVPARVGQRESSDRGSVDSASGDAGEEPAPAVSEKAAPQPGRKAEVPSAEEPAPSAPPAAAIVDESAPLVASGFHPDYRAEDDGLMAMADQMAGAADVDDAPPWDEAPSVVEPEKVRQPRQLEEHRPIEKPQSVGESQPVDEPRSAGEPRKSGQPGPAPGRESSPAVEPPPVQETLSAGRAPEQSLAPQLQSGDGAVPVVPEPLALEEGFVWARDFRKLGIVGMAGNLASQAACERDGNRFVLTLDEGHYRLLNDRHQERILEGLRRTFGDEVRIEVRVGEAGDQTPIAWEARARARRQQEAEQAIEQDPLVSAIVERFEGRVVKESIRPVQNEAG</sequence>
<dbReference type="InterPro" id="IPR022754">
    <property type="entry name" value="DNA_pol_III_gamma-3"/>
</dbReference>
<dbReference type="FunFam" id="3.40.50.300:FF:000014">
    <property type="entry name" value="DNA polymerase III subunit gamma/tau"/>
    <property type="match status" value="1"/>
</dbReference>
<dbReference type="Pfam" id="PF12169">
    <property type="entry name" value="DNA_pol3_gamma3"/>
    <property type="match status" value="1"/>
</dbReference>
<dbReference type="RefSeq" id="WP_092008775.1">
    <property type="nucleotide sequence ID" value="NZ_FOYW01000001.1"/>
</dbReference>
<dbReference type="GO" id="GO:0046872">
    <property type="term" value="F:metal ion binding"/>
    <property type="evidence" value="ECO:0007669"/>
    <property type="project" value="UniProtKB-KW"/>
</dbReference>
<feature type="compositionally biased region" description="Basic and acidic residues" evidence="12">
    <location>
        <begin position="484"/>
        <end position="501"/>
    </location>
</feature>
<dbReference type="InterPro" id="IPR003593">
    <property type="entry name" value="AAA+_ATPase"/>
</dbReference>
<dbReference type="CDD" id="cd00009">
    <property type="entry name" value="AAA"/>
    <property type="match status" value="1"/>
</dbReference>
<dbReference type="SUPFAM" id="SSF48019">
    <property type="entry name" value="post-AAA+ oligomerization domain-like"/>
    <property type="match status" value="1"/>
</dbReference>
<dbReference type="InterPro" id="IPR027417">
    <property type="entry name" value="P-loop_NTPase"/>
</dbReference>
<dbReference type="Gene3D" id="3.40.50.300">
    <property type="entry name" value="P-loop containing nucleotide triphosphate hydrolases"/>
    <property type="match status" value="1"/>
</dbReference>
<dbReference type="EC" id="2.7.7.7" evidence="11"/>
<organism evidence="14 15">
    <name type="scientific">Marinobacter daqiaonensis</name>
    <dbReference type="NCBI Taxonomy" id="650891"/>
    <lineage>
        <taxon>Bacteria</taxon>
        <taxon>Pseudomonadati</taxon>
        <taxon>Pseudomonadota</taxon>
        <taxon>Gammaproteobacteria</taxon>
        <taxon>Pseudomonadales</taxon>
        <taxon>Marinobacteraceae</taxon>
        <taxon>Marinobacter</taxon>
    </lineage>
</organism>
<keyword evidence="4 11" id="KW-0235">DNA replication</keyword>
<dbReference type="FunFam" id="1.10.8.60:FF:000013">
    <property type="entry name" value="DNA polymerase III subunit gamma/tau"/>
    <property type="match status" value="1"/>
</dbReference>
<dbReference type="GO" id="GO:0003887">
    <property type="term" value="F:DNA-directed DNA polymerase activity"/>
    <property type="evidence" value="ECO:0007669"/>
    <property type="project" value="UniProtKB-KW"/>
</dbReference>
<dbReference type="Pfam" id="PF13177">
    <property type="entry name" value="DNA_pol3_delta2"/>
    <property type="match status" value="1"/>
</dbReference>
<keyword evidence="9 11" id="KW-0239">DNA-directed DNA polymerase</keyword>
<evidence type="ECO:0000256" key="2">
    <source>
        <dbReference type="ARBA" id="ARBA00022679"/>
    </source>
</evidence>
<dbReference type="EMBL" id="FOYW01000001">
    <property type="protein sequence ID" value="SFR46845.1"/>
    <property type="molecule type" value="Genomic_DNA"/>
</dbReference>
<dbReference type="Pfam" id="PF12170">
    <property type="entry name" value="DNA_pol3_tau_5"/>
    <property type="match status" value="1"/>
</dbReference>
<dbReference type="Pfam" id="PF22608">
    <property type="entry name" value="DNAX_ATPase_lid"/>
    <property type="match status" value="1"/>
</dbReference>
<reference evidence="14 15" key="1">
    <citation type="submission" date="2016-10" db="EMBL/GenBank/DDBJ databases">
        <authorList>
            <person name="de Groot N.N."/>
        </authorList>
    </citation>
    <scope>NUCLEOTIDE SEQUENCE [LARGE SCALE GENOMIC DNA]</scope>
    <source>
        <strain evidence="14 15">CGMCC 1.9167</strain>
    </source>
</reference>
<comment type="subunit">
    <text evidence="11">DNA polymerase III contains a core (composed of alpha, epsilon and theta chains) that associates with a tau subunit. This core dimerizes to form the POLIII' complex. PolIII' associates with the gamma complex (composed of gamma, delta, delta', psi and chi chains) and with the beta chain to form the complete DNA polymerase III complex.</text>
</comment>